<accession>A0A927CVN3</accession>
<keyword evidence="3" id="KW-0949">S-adenosyl-L-methionine</keyword>
<dbReference type="Proteomes" id="UP000602076">
    <property type="component" value="Unassembled WGS sequence"/>
</dbReference>
<keyword evidence="9" id="KW-1185">Reference proteome</keyword>
<dbReference type="SFLD" id="SFLDS00029">
    <property type="entry name" value="Radical_SAM"/>
    <property type="match status" value="1"/>
</dbReference>
<dbReference type="InterPro" id="IPR023885">
    <property type="entry name" value="4Fe4S-binding_SPASM_dom"/>
</dbReference>
<evidence type="ECO:0000256" key="6">
    <source>
        <dbReference type="ARBA" id="ARBA00023014"/>
    </source>
</evidence>
<dbReference type="CDD" id="cd01335">
    <property type="entry name" value="Radical_SAM"/>
    <property type="match status" value="1"/>
</dbReference>
<keyword evidence="2" id="KW-0004">4Fe-4S</keyword>
<dbReference type="InterPro" id="IPR007197">
    <property type="entry name" value="rSAM"/>
</dbReference>
<proteinExistence type="predicted"/>
<feature type="domain" description="Radical SAM core" evidence="7">
    <location>
        <begin position="1"/>
        <end position="208"/>
    </location>
</feature>
<evidence type="ECO:0000256" key="4">
    <source>
        <dbReference type="ARBA" id="ARBA00022723"/>
    </source>
</evidence>
<dbReference type="CDD" id="cd21122">
    <property type="entry name" value="SPASM_rSAM"/>
    <property type="match status" value="1"/>
</dbReference>
<dbReference type="RefSeq" id="WP_190998006.1">
    <property type="nucleotide sequence ID" value="NZ_JACXSI010000018.1"/>
</dbReference>
<dbReference type="GO" id="GO:0046872">
    <property type="term" value="F:metal ion binding"/>
    <property type="evidence" value="ECO:0007669"/>
    <property type="project" value="UniProtKB-KW"/>
</dbReference>
<evidence type="ECO:0000313" key="9">
    <source>
        <dbReference type="Proteomes" id="UP000602076"/>
    </source>
</evidence>
<evidence type="ECO:0000256" key="1">
    <source>
        <dbReference type="ARBA" id="ARBA00001966"/>
    </source>
</evidence>
<dbReference type="AlphaFoldDB" id="A0A927CVN3"/>
<dbReference type="PANTHER" id="PTHR43787">
    <property type="entry name" value="FEMO COFACTOR BIOSYNTHESIS PROTEIN NIFB-RELATED"/>
    <property type="match status" value="1"/>
</dbReference>
<evidence type="ECO:0000256" key="2">
    <source>
        <dbReference type="ARBA" id="ARBA00022485"/>
    </source>
</evidence>
<dbReference type="PROSITE" id="PS51918">
    <property type="entry name" value="RADICAL_SAM"/>
    <property type="match status" value="1"/>
</dbReference>
<dbReference type="EMBL" id="JACXSI010000018">
    <property type="protein sequence ID" value="MBD3108463.1"/>
    <property type="molecule type" value="Genomic_DNA"/>
</dbReference>
<dbReference type="Pfam" id="PF13186">
    <property type="entry name" value="SPASM"/>
    <property type="match status" value="1"/>
</dbReference>
<dbReference type="Gene3D" id="3.20.20.70">
    <property type="entry name" value="Aldolase class I"/>
    <property type="match status" value="1"/>
</dbReference>
<dbReference type="InterPro" id="IPR013785">
    <property type="entry name" value="Aldolase_TIM"/>
</dbReference>
<keyword evidence="4" id="KW-0479">Metal-binding</keyword>
<organism evidence="8 9">
    <name type="scientific">Peribacillus faecalis</name>
    <dbReference type="NCBI Taxonomy" id="2772559"/>
    <lineage>
        <taxon>Bacteria</taxon>
        <taxon>Bacillati</taxon>
        <taxon>Bacillota</taxon>
        <taxon>Bacilli</taxon>
        <taxon>Bacillales</taxon>
        <taxon>Bacillaceae</taxon>
        <taxon>Peribacillus</taxon>
    </lineage>
</organism>
<sequence length="293" mass="34040">MRKFKKVYIEITNICNLKCNFCPSSSLKRTLKFMNLEQFTHIVEKVKPHTNHIYFHLMGEPFLNKNLGTFLDISAEHDLKVNITTNGTLIQKVKEKLLDKKALRQINISLHSFEANDINNDLNTYVRNITEFIKEAMETTDVICAIRLWNMSTEELKASNKLNDDILTMLEEQLSLNIRLSEELQNSQNIKLKDRVYLNMAEKFEWPDMDRDVIDENVFCYGLRDQIGVLVDGTVVPCCLDSEGNIPLGNIFESTVQEIIESERAKNMYDGFSRRCAVEELCKRCGYAKRHKK</sequence>
<reference evidence="8" key="1">
    <citation type="submission" date="2020-09" db="EMBL/GenBank/DDBJ databases">
        <title>Bacillus faecalis sp. nov., a moderately halophilic bacterium isolated from cow faeces.</title>
        <authorList>
            <person name="Jiang L."/>
            <person name="Lee J."/>
        </authorList>
    </citation>
    <scope>NUCLEOTIDE SEQUENCE</scope>
    <source>
        <strain evidence="8">AGMB 02131</strain>
    </source>
</reference>
<evidence type="ECO:0000256" key="3">
    <source>
        <dbReference type="ARBA" id="ARBA00022691"/>
    </source>
</evidence>
<dbReference type="GO" id="GO:0051539">
    <property type="term" value="F:4 iron, 4 sulfur cluster binding"/>
    <property type="evidence" value="ECO:0007669"/>
    <property type="project" value="UniProtKB-KW"/>
</dbReference>
<dbReference type="PANTHER" id="PTHR43787:SF10">
    <property type="entry name" value="COFACTOR MODIFYING PROTEIN"/>
    <property type="match status" value="1"/>
</dbReference>
<dbReference type="GO" id="GO:0003824">
    <property type="term" value="F:catalytic activity"/>
    <property type="evidence" value="ECO:0007669"/>
    <property type="project" value="InterPro"/>
</dbReference>
<dbReference type="InterPro" id="IPR058240">
    <property type="entry name" value="rSAM_sf"/>
</dbReference>
<evidence type="ECO:0000313" key="8">
    <source>
        <dbReference type="EMBL" id="MBD3108463.1"/>
    </source>
</evidence>
<keyword evidence="5" id="KW-0408">Iron</keyword>
<keyword evidence="6" id="KW-0411">Iron-sulfur</keyword>
<dbReference type="SFLD" id="SFLDG01067">
    <property type="entry name" value="SPASM/twitch_domain_containing"/>
    <property type="match status" value="1"/>
</dbReference>
<protein>
    <submittedName>
        <fullName evidence="8">Radical SAM protein</fullName>
    </submittedName>
</protein>
<evidence type="ECO:0000256" key="5">
    <source>
        <dbReference type="ARBA" id="ARBA00023004"/>
    </source>
</evidence>
<comment type="cofactor">
    <cofactor evidence="1">
        <name>[4Fe-4S] cluster</name>
        <dbReference type="ChEBI" id="CHEBI:49883"/>
    </cofactor>
</comment>
<name>A0A927CVN3_9BACI</name>
<comment type="caution">
    <text evidence="8">The sequence shown here is derived from an EMBL/GenBank/DDBJ whole genome shotgun (WGS) entry which is preliminary data.</text>
</comment>
<dbReference type="SUPFAM" id="SSF102114">
    <property type="entry name" value="Radical SAM enzymes"/>
    <property type="match status" value="1"/>
</dbReference>
<dbReference type="Pfam" id="PF04055">
    <property type="entry name" value="Radical_SAM"/>
    <property type="match status" value="1"/>
</dbReference>
<gene>
    <name evidence="8" type="ORF">IEO70_08795</name>
</gene>
<evidence type="ECO:0000259" key="7">
    <source>
        <dbReference type="PROSITE" id="PS51918"/>
    </source>
</evidence>